<dbReference type="InterPro" id="IPR039391">
    <property type="entry name" value="Phytocyanin-like"/>
</dbReference>
<dbReference type="PROSITE" id="PS51485">
    <property type="entry name" value="PHYTOCYANIN"/>
    <property type="match status" value="1"/>
</dbReference>
<protein>
    <recommendedName>
        <fullName evidence="2">Phytocyanin domain-containing protein</fullName>
    </recommendedName>
</protein>
<dbReference type="InterPro" id="IPR008972">
    <property type="entry name" value="Cupredoxin"/>
</dbReference>
<accession>A0ABD3DG82</accession>
<feature type="chain" id="PRO_5044753361" description="Phytocyanin domain-containing protein" evidence="1">
    <location>
        <begin position="27"/>
        <end position="134"/>
    </location>
</feature>
<dbReference type="PANTHER" id="PTHR33021:SF9">
    <property type="entry name" value="PUTATIVE, EXPRESSED-RELATED"/>
    <property type="match status" value="1"/>
</dbReference>
<feature type="signal peptide" evidence="1">
    <location>
        <begin position="1"/>
        <end position="26"/>
    </location>
</feature>
<evidence type="ECO:0000313" key="3">
    <source>
        <dbReference type="EMBL" id="KAL3641340.1"/>
    </source>
</evidence>
<dbReference type="Proteomes" id="UP001632038">
    <property type="component" value="Unassembled WGS sequence"/>
</dbReference>
<comment type="caution">
    <text evidence="3">The sequence shown here is derived from an EMBL/GenBank/DDBJ whole genome shotgun (WGS) entry which is preliminary data.</text>
</comment>
<name>A0ABD3DG82_9LAMI</name>
<evidence type="ECO:0000259" key="2">
    <source>
        <dbReference type="PROSITE" id="PS51485"/>
    </source>
</evidence>
<dbReference type="Gene3D" id="2.60.40.420">
    <property type="entry name" value="Cupredoxins - blue copper proteins"/>
    <property type="match status" value="1"/>
</dbReference>
<proteinExistence type="predicted"/>
<organism evidence="3 4">
    <name type="scientific">Castilleja foliolosa</name>
    <dbReference type="NCBI Taxonomy" id="1961234"/>
    <lineage>
        <taxon>Eukaryota</taxon>
        <taxon>Viridiplantae</taxon>
        <taxon>Streptophyta</taxon>
        <taxon>Embryophyta</taxon>
        <taxon>Tracheophyta</taxon>
        <taxon>Spermatophyta</taxon>
        <taxon>Magnoliopsida</taxon>
        <taxon>eudicotyledons</taxon>
        <taxon>Gunneridae</taxon>
        <taxon>Pentapetalae</taxon>
        <taxon>asterids</taxon>
        <taxon>lamiids</taxon>
        <taxon>Lamiales</taxon>
        <taxon>Orobanchaceae</taxon>
        <taxon>Pedicularideae</taxon>
        <taxon>Castillejinae</taxon>
        <taxon>Castilleja</taxon>
    </lineage>
</organism>
<dbReference type="SUPFAM" id="SSF49503">
    <property type="entry name" value="Cupredoxins"/>
    <property type="match status" value="1"/>
</dbReference>
<dbReference type="InterPro" id="IPR003245">
    <property type="entry name" value="Phytocyanin_dom"/>
</dbReference>
<sequence>MSVRGALVVVAMVAMMLVLHFDEAKATNYVVGKKDDFYGWTAISYSSSYYPSGATLRTGDTLQFIYVKDIHNVVGVGKTWYQNCDDSNGRKYKSGNDTIPLKQGWNYFICTTKIRTTNENMCSKYNMKIAVKAN</sequence>
<evidence type="ECO:0000313" key="4">
    <source>
        <dbReference type="Proteomes" id="UP001632038"/>
    </source>
</evidence>
<dbReference type="AlphaFoldDB" id="A0ABD3DG82"/>
<keyword evidence="4" id="KW-1185">Reference proteome</keyword>
<gene>
    <name evidence="3" type="ORF">CASFOL_016308</name>
</gene>
<dbReference type="Pfam" id="PF02298">
    <property type="entry name" value="Cu_bind_like"/>
    <property type="match status" value="1"/>
</dbReference>
<dbReference type="EMBL" id="JAVIJP010000017">
    <property type="protein sequence ID" value="KAL3641340.1"/>
    <property type="molecule type" value="Genomic_DNA"/>
</dbReference>
<dbReference type="PANTHER" id="PTHR33021">
    <property type="entry name" value="BLUE COPPER PROTEIN"/>
    <property type="match status" value="1"/>
</dbReference>
<feature type="domain" description="Phytocyanin" evidence="2">
    <location>
        <begin position="27"/>
        <end position="134"/>
    </location>
</feature>
<evidence type="ECO:0000256" key="1">
    <source>
        <dbReference type="SAM" id="SignalP"/>
    </source>
</evidence>
<keyword evidence="1" id="KW-0732">Signal</keyword>
<reference evidence="4" key="1">
    <citation type="journal article" date="2024" name="IScience">
        <title>Strigolactones Initiate the Formation of Haustorium-like Structures in Castilleja.</title>
        <authorList>
            <person name="Buerger M."/>
            <person name="Peterson D."/>
            <person name="Chory J."/>
        </authorList>
    </citation>
    <scope>NUCLEOTIDE SEQUENCE [LARGE SCALE GENOMIC DNA]</scope>
</reference>